<dbReference type="PANTHER" id="PTHR12771">
    <property type="entry name" value="ENGULFMENT AND CELL MOTILITY"/>
    <property type="match status" value="1"/>
</dbReference>
<keyword evidence="3" id="KW-1185">Reference proteome</keyword>
<dbReference type="OMA" id="WMKWILR"/>
<accession>R7QBH5</accession>
<gene>
    <name evidence="2" type="ORF">CHC_T00003457001</name>
</gene>
<dbReference type="EMBL" id="HG001729">
    <property type="protein sequence ID" value="CDF35409.1"/>
    <property type="molecule type" value="Genomic_DNA"/>
</dbReference>
<dbReference type="KEGG" id="ccp:CHC_T00003457001"/>
<dbReference type="Gramene" id="CDF35409">
    <property type="protein sequence ID" value="CDF35409"/>
    <property type="gene ID" value="CHC_T00003457001"/>
</dbReference>
<sequence>MVKTVKGWLPRLFQAIQLFIYRMVKRVRRIVSGQTQVARICGEGGSANGQAVVHSAAMTIALWKEWATSKKLHQLFVDRAQDPAMDINDTADQICGTKKISDTPVVTENLKRCLGNIKVVNKFIVSVQAHSSKSFDKDNAEHESKLEELWELLRPGTKREGGRYSKEWGRIGFQQSDPASDFRGGGMLGLDQLLYFARTRTSVARRMISEPSTETKRYPWACVGINLTMEAKRILEERMLDGQLYGISNMRAMVIFNELYANMFEILHARWIAAKPENVLAFPPVLKEALEAINREVAETGSLVPPGTSA</sequence>
<name>R7QBH5_CHOCR</name>
<proteinExistence type="predicted"/>
<dbReference type="GeneID" id="17322960"/>
<dbReference type="PROSITE" id="PS51335">
    <property type="entry name" value="ELMO"/>
    <property type="match status" value="1"/>
</dbReference>
<organism evidence="2 3">
    <name type="scientific">Chondrus crispus</name>
    <name type="common">Carrageen Irish moss</name>
    <name type="synonym">Polymorpha crispa</name>
    <dbReference type="NCBI Taxonomy" id="2769"/>
    <lineage>
        <taxon>Eukaryota</taxon>
        <taxon>Rhodophyta</taxon>
        <taxon>Florideophyceae</taxon>
        <taxon>Rhodymeniophycidae</taxon>
        <taxon>Gigartinales</taxon>
        <taxon>Gigartinaceae</taxon>
        <taxon>Chondrus</taxon>
    </lineage>
</organism>
<evidence type="ECO:0000313" key="2">
    <source>
        <dbReference type="EMBL" id="CDF35409.1"/>
    </source>
</evidence>
<dbReference type="AlphaFoldDB" id="R7QBH5"/>
<dbReference type="InterPro" id="IPR006816">
    <property type="entry name" value="ELMO_dom"/>
</dbReference>
<evidence type="ECO:0000259" key="1">
    <source>
        <dbReference type="PROSITE" id="PS51335"/>
    </source>
</evidence>
<dbReference type="Pfam" id="PF04727">
    <property type="entry name" value="ELMO_CED12"/>
    <property type="match status" value="1"/>
</dbReference>
<dbReference type="Proteomes" id="UP000012073">
    <property type="component" value="Unassembled WGS sequence"/>
</dbReference>
<dbReference type="InterPro" id="IPR050868">
    <property type="entry name" value="ELMO_domain-containing"/>
</dbReference>
<dbReference type="RefSeq" id="XP_005715228.1">
    <property type="nucleotide sequence ID" value="XM_005715171.1"/>
</dbReference>
<reference evidence="3" key="1">
    <citation type="journal article" date="2013" name="Proc. Natl. Acad. Sci. U.S.A.">
        <title>Genome structure and metabolic features in the red seaweed Chondrus crispus shed light on evolution of the Archaeplastida.</title>
        <authorList>
            <person name="Collen J."/>
            <person name="Porcel B."/>
            <person name="Carre W."/>
            <person name="Ball S.G."/>
            <person name="Chaparro C."/>
            <person name="Tonon T."/>
            <person name="Barbeyron T."/>
            <person name="Michel G."/>
            <person name="Noel B."/>
            <person name="Valentin K."/>
            <person name="Elias M."/>
            <person name="Artiguenave F."/>
            <person name="Arun A."/>
            <person name="Aury J.M."/>
            <person name="Barbosa-Neto J.F."/>
            <person name="Bothwell J.H."/>
            <person name="Bouget F.Y."/>
            <person name="Brillet L."/>
            <person name="Cabello-Hurtado F."/>
            <person name="Capella-Gutierrez S."/>
            <person name="Charrier B."/>
            <person name="Cladiere L."/>
            <person name="Cock J.M."/>
            <person name="Coelho S.M."/>
            <person name="Colleoni C."/>
            <person name="Czjzek M."/>
            <person name="Da Silva C."/>
            <person name="Delage L."/>
            <person name="Denoeud F."/>
            <person name="Deschamps P."/>
            <person name="Dittami S.M."/>
            <person name="Gabaldon T."/>
            <person name="Gachon C.M."/>
            <person name="Groisillier A."/>
            <person name="Herve C."/>
            <person name="Jabbari K."/>
            <person name="Katinka M."/>
            <person name="Kloareg B."/>
            <person name="Kowalczyk N."/>
            <person name="Labadie K."/>
            <person name="Leblanc C."/>
            <person name="Lopez P.J."/>
            <person name="McLachlan D.H."/>
            <person name="Meslet-Cladiere L."/>
            <person name="Moustafa A."/>
            <person name="Nehr Z."/>
            <person name="Nyvall Collen P."/>
            <person name="Panaud O."/>
            <person name="Partensky F."/>
            <person name="Poulain J."/>
            <person name="Rensing S.A."/>
            <person name="Rousvoal S."/>
            <person name="Samson G."/>
            <person name="Symeonidi A."/>
            <person name="Weissenbach J."/>
            <person name="Zambounis A."/>
            <person name="Wincker P."/>
            <person name="Boyen C."/>
        </authorList>
    </citation>
    <scope>NUCLEOTIDE SEQUENCE [LARGE SCALE GENOMIC DNA]</scope>
    <source>
        <strain evidence="3">cv. Stackhouse</strain>
    </source>
</reference>
<dbReference type="PANTHER" id="PTHR12771:SF51">
    <property type="entry name" value="LD01482P"/>
    <property type="match status" value="1"/>
</dbReference>
<dbReference type="OrthoDB" id="4092at2759"/>
<feature type="domain" description="ELMO" evidence="1">
    <location>
        <begin position="141"/>
        <end position="297"/>
    </location>
</feature>
<protein>
    <recommendedName>
        <fullName evidence="1">ELMO domain-containing protein</fullName>
    </recommendedName>
</protein>
<dbReference type="PhylomeDB" id="R7QBH5"/>
<evidence type="ECO:0000313" key="3">
    <source>
        <dbReference type="Proteomes" id="UP000012073"/>
    </source>
</evidence>